<sequence length="313" mass="35464">MEAKYFAELDERLIELVKSHPILYQLSDRNYKDNFMKETVWIEIAGRLGKAVPECKTRWRTIRDSYRKIKNKKKQKGSRAGAPAKSKYNDKKLRFLDEAILKRTTRTRTKKVVSDVGSLRSVNNAEEDSNDKASLVVSNEDEEDEEADDSLALEDKTPKRKSCGPAASKKRNQIDRLIEEARQERSSKLFEQKNFPPDHPIQTFFKSMASTVMTFPPHLIAETRMNVCNIVSEMEIRALRENSFETCLKRDDDANKSTQQNKCCVTLSSELSDNSGGKCQDDNSELPGTATQLNITSIQPTSVAACSNALLSQ</sequence>
<dbReference type="EMBL" id="OE840443">
    <property type="protein sequence ID" value="CAD7590668.1"/>
    <property type="molecule type" value="Genomic_DNA"/>
</dbReference>
<feature type="region of interest" description="Disordered" evidence="1">
    <location>
        <begin position="123"/>
        <end position="174"/>
    </location>
</feature>
<dbReference type="PANTHER" id="PTHR12243:SF67">
    <property type="entry name" value="COREPRESSOR OF PANGOLIN, ISOFORM A-RELATED"/>
    <property type="match status" value="1"/>
</dbReference>
<reference evidence="4" key="1">
    <citation type="submission" date="2020-11" db="EMBL/GenBank/DDBJ databases">
        <authorList>
            <person name="Tran Van P."/>
        </authorList>
    </citation>
    <scope>NUCLEOTIDE SEQUENCE</scope>
</reference>
<evidence type="ECO:0000259" key="3">
    <source>
        <dbReference type="PROSITE" id="PS51029"/>
    </source>
</evidence>
<accession>A0A7R9PKT9</accession>
<proteinExistence type="predicted"/>
<dbReference type="AlphaFoldDB" id="A0A7R9PKT9"/>
<dbReference type="SMART" id="SM00595">
    <property type="entry name" value="MADF"/>
    <property type="match status" value="1"/>
</dbReference>
<organism evidence="4">
    <name type="scientific">Timema genevievae</name>
    <name type="common">Walking stick</name>
    <dbReference type="NCBI Taxonomy" id="629358"/>
    <lineage>
        <taxon>Eukaryota</taxon>
        <taxon>Metazoa</taxon>
        <taxon>Ecdysozoa</taxon>
        <taxon>Arthropoda</taxon>
        <taxon>Hexapoda</taxon>
        <taxon>Insecta</taxon>
        <taxon>Pterygota</taxon>
        <taxon>Neoptera</taxon>
        <taxon>Polyneoptera</taxon>
        <taxon>Phasmatodea</taxon>
        <taxon>Timematodea</taxon>
        <taxon>Timematoidea</taxon>
        <taxon>Timematidae</taxon>
        <taxon>Timema</taxon>
    </lineage>
</organism>
<dbReference type="InterPro" id="IPR039353">
    <property type="entry name" value="TF_Adf1"/>
</dbReference>
<feature type="compositionally biased region" description="Acidic residues" evidence="1">
    <location>
        <begin position="139"/>
        <end position="152"/>
    </location>
</feature>
<name>A0A7R9PKT9_TIMGE</name>
<dbReference type="InterPro" id="IPR001005">
    <property type="entry name" value="SANT/Myb"/>
</dbReference>
<gene>
    <name evidence="4" type="ORF">TGEB3V08_LOCUS4243</name>
</gene>
<dbReference type="InterPro" id="IPR006578">
    <property type="entry name" value="MADF-dom"/>
</dbReference>
<feature type="domain" description="MADF" evidence="3">
    <location>
        <begin position="12"/>
        <end position="101"/>
    </location>
</feature>
<evidence type="ECO:0000259" key="2">
    <source>
        <dbReference type="PROSITE" id="PS50090"/>
    </source>
</evidence>
<evidence type="ECO:0000313" key="4">
    <source>
        <dbReference type="EMBL" id="CAD7590668.1"/>
    </source>
</evidence>
<dbReference type="Pfam" id="PF10545">
    <property type="entry name" value="MADF_DNA_bdg"/>
    <property type="match status" value="1"/>
</dbReference>
<evidence type="ECO:0000256" key="1">
    <source>
        <dbReference type="SAM" id="MobiDB-lite"/>
    </source>
</evidence>
<evidence type="ECO:0008006" key="5">
    <source>
        <dbReference type="Google" id="ProtNLM"/>
    </source>
</evidence>
<dbReference type="PROSITE" id="PS50090">
    <property type="entry name" value="MYB_LIKE"/>
    <property type="match status" value="1"/>
</dbReference>
<protein>
    <recommendedName>
        <fullName evidence="5">MADF domain-containing protein</fullName>
    </recommendedName>
</protein>
<dbReference type="PANTHER" id="PTHR12243">
    <property type="entry name" value="MADF DOMAIN TRANSCRIPTION FACTOR"/>
    <property type="match status" value="1"/>
</dbReference>
<dbReference type="PROSITE" id="PS51029">
    <property type="entry name" value="MADF"/>
    <property type="match status" value="1"/>
</dbReference>
<feature type="domain" description="Myb-like" evidence="2">
    <location>
        <begin position="1"/>
        <end position="63"/>
    </location>
</feature>